<comment type="caution">
    <text evidence="1">The sequence shown here is derived from an EMBL/GenBank/DDBJ whole genome shotgun (WGS) entry which is preliminary data.</text>
</comment>
<dbReference type="Gene3D" id="3.20.20.150">
    <property type="entry name" value="Divalent-metal-dependent TIM barrel enzymes"/>
    <property type="match status" value="1"/>
</dbReference>
<keyword evidence="1" id="KW-0413">Isomerase</keyword>
<evidence type="ECO:0000313" key="1">
    <source>
        <dbReference type="EMBL" id="EKC50750.1"/>
    </source>
</evidence>
<dbReference type="InterPro" id="IPR036237">
    <property type="entry name" value="Xyl_isomerase-like_sf"/>
</dbReference>
<dbReference type="EMBL" id="AJWY01012146">
    <property type="protein sequence ID" value="EKC50750.1"/>
    <property type="molecule type" value="Genomic_DNA"/>
</dbReference>
<proteinExistence type="predicted"/>
<protein>
    <submittedName>
        <fullName evidence="1">Hexulose-6-phosphate isomerase</fullName>
    </submittedName>
</protein>
<sequence>MIYTLGLYEKAMPNALDFREKLELTARCGFDRLEISVDESDEKLARLDYSDKQTEAIARASRASGVPISTMCLSGHRKYPFGSH</sequence>
<feature type="non-terminal residue" evidence="1">
    <location>
        <position position="84"/>
    </location>
</feature>
<reference evidence="1" key="1">
    <citation type="journal article" date="2013" name="Environ. Microbiol.">
        <title>Microbiota from the distal guts of lean and obese adolescents exhibit partial functional redundancy besides clear differences in community structure.</title>
        <authorList>
            <person name="Ferrer M."/>
            <person name="Ruiz A."/>
            <person name="Lanza F."/>
            <person name="Haange S.B."/>
            <person name="Oberbach A."/>
            <person name="Till H."/>
            <person name="Bargiela R."/>
            <person name="Campoy C."/>
            <person name="Segura M.T."/>
            <person name="Richter M."/>
            <person name="von Bergen M."/>
            <person name="Seifert J."/>
            <person name="Suarez A."/>
        </authorList>
    </citation>
    <scope>NUCLEOTIDE SEQUENCE</scope>
</reference>
<organism evidence="1">
    <name type="scientific">human gut metagenome</name>
    <dbReference type="NCBI Taxonomy" id="408170"/>
    <lineage>
        <taxon>unclassified sequences</taxon>
        <taxon>metagenomes</taxon>
        <taxon>organismal metagenomes</taxon>
    </lineage>
</organism>
<dbReference type="GO" id="GO:0016853">
    <property type="term" value="F:isomerase activity"/>
    <property type="evidence" value="ECO:0007669"/>
    <property type="project" value="UniProtKB-KW"/>
</dbReference>
<name>K1SAH0_9ZZZZ</name>
<dbReference type="AlphaFoldDB" id="K1SAH0"/>
<gene>
    <name evidence="1" type="ORF">LEA_17726</name>
</gene>
<dbReference type="SUPFAM" id="SSF51658">
    <property type="entry name" value="Xylose isomerase-like"/>
    <property type="match status" value="1"/>
</dbReference>
<accession>K1SAH0</accession>